<dbReference type="AlphaFoldDB" id="A0A255G6P1"/>
<dbReference type="InterPro" id="IPR010296">
    <property type="entry name" value="DUF899_thioredox"/>
</dbReference>
<name>A0A255G6P1_9ACTN</name>
<feature type="region of interest" description="Disordered" evidence="1">
    <location>
        <begin position="197"/>
        <end position="219"/>
    </location>
</feature>
<protein>
    <recommendedName>
        <fullName evidence="4">DUF899 domain-containing protein</fullName>
    </recommendedName>
</protein>
<sequence length="219" mass="24659">MAQPQIVDRAAWQQAADAQLAREKELTRLGDQVSAARRRLPMTPVQDYIFAGPDGPVTLLDLFGDAEQLIIQHFMFDSDWDAGCPSCSNLADSLPHTAHFAPYGIRFVRISRAPVEKLTAYSERMGWREPWVSAGETSYNDDWGWTRDGGEVPGVSFLLKVGEQAYLTYSTTGRGVEPFSSEAGYLDRTIYGRQETWEDSPAGWPQTEAFSRTKRHDEY</sequence>
<evidence type="ECO:0008006" key="4">
    <source>
        <dbReference type="Google" id="ProtNLM"/>
    </source>
</evidence>
<dbReference type="Proteomes" id="UP000215896">
    <property type="component" value="Unassembled WGS sequence"/>
</dbReference>
<comment type="caution">
    <text evidence="2">The sequence shown here is derived from an EMBL/GenBank/DDBJ whole genome shotgun (WGS) entry which is preliminary data.</text>
</comment>
<evidence type="ECO:0000256" key="1">
    <source>
        <dbReference type="SAM" id="MobiDB-lite"/>
    </source>
</evidence>
<organism evidence="2 3">
    <name type="scientific">Enemella evansiae</name>
    <dbReference type="NCBI Taxonomy" id="2016499"/>
    <lineage>
        <taxon>Bacteria</taxon>
        <taxon>Bacillati</taxon>
        <taxon>Actinomycetota</taxon>
        <taxon>Actinomycetes</taxon>
        <taxon>Propionibacteriales</taxon>
        <taxon>Propionibacteriaceae</taxon>
        <taxon>Enemella</taxon>
    </lineage>
</organism>
<keyword evidence="3" id="KW-1185">Reference proteome</keyword>
<reference evidence="2 3" key="1">
    <citation type="submission" date="2017-07" db="EMBL/GenBank/DDBJ databases">
        <title>Draft whole genome sequences of clinical Proprionibacteriaceae strains.</title>
        <authorList>
            <person name="Bernier A.-M."/>
            <person name="Bernard K."/>
            <person name="Domingo M.-C."/>
        </authorList>
    </citation>
    <scope>NUCLEOTIDE SEQUENCE [LARGE SCALE GENOMIC DNA]</scope>
    <source>
        <strain evidence="2 3">NML 030167</strain>
    </source>
</reference>
<evidence type="ECO:0000313" key="2">
    <source>
        <dbReference type="EMBL" id="OYO11578.1"/>
    </source>
</evidence>
<dbReference type="Pfam" id="PF05988">
    <property type="entry name" value="DUF899"/>
    <property type="match status" value="1"/>
</dbReference>
<accession>A0A255G6P1</accession>
<gene>
    <name evidence="2" type="ORF">CGZ94_14190</name>
</gene>
<evidence type="ECO:0000313" key="3">
    <source>
        <dbReference type="Proteomes" id="UP000215896"/>
    </source>
</evidence>
<dbReference type="EMBL" id="NMVO01000015">
    <property type="protein sequence ID" value="OYO11578.1"/>
    <property type="molecule type" value="Genomic_DNA"/>
</dbReference>
<proteinExistence type="predicted"/>
<dbReference type="OrthoDB" id="4721017at2"/>
<dbReference type="RefSeq" id="WP_094406030.1">
    <property type="nucleotide sequence ID" value="NZ_NMVO01000015.1"/>
</dbReference>